<dbReference type="AlphaFoldDB" id="A0AAU2AC36"/>
<proteinExistence type="predicted"/>
<evidence type="ECO:0000313" key="2">
    <source>
        <dbReference type="EMBL" id="WTT21304.1"/>
    </source>
</evidence>
<feature type="region of interest" description="Disordered" evidence="1">
    <location>
        <begin position="139"/>
        <end position="185"/>
    </location>
</feature>
<dbReference type="EMBL" id="CP108222">
    <property type="protein sequence ID" value="WTT21304.1"/>
    <property type="molecule type" value="Genomic_DNA"/>
</dbReference>
<protein>
    <submittedName>
        <fullName evidence="2">Uncharacterized protein</fullName>
    </submittedName>
</protein>
<feature type="compositionally biased region" description="Gly residues" evidence="1">
    <location>
        <begin position="56"/>
        <end position="69"/>
    </location>
</feature>
<evidence type="ECO:0000256" key="1">
    <source>
        <dbReference type="SAM" id="MobiDB-lite"/>
    </source>
</evidence>
<sequence length="321" mass="31546">MPVPGRPLGLGGVSPVRGWSVGRGGAVGGTLRRRRVVSDSVSVRAVGRQGATGGWWVGRGGRSGRGRGAAGVRPPGGASGSRAEEGGGGGGVMGSVPSREGARRCGKRGGAQSWVASGVPGALVVLGAAVRGAAAPGTVVREVAEPEDAEPEDGRPEGTGPEAVPGGRVPFSAPGRGSDGADDTPGVCPDVVVVASSVAPGQPVVAPALPAPGRSPVVPASFQSGVLPALLRSAVDASAGVPKADGRCVPSGVLLVSSAVSSVAGGVVGRGGMEARRASVLMPPPVPKSVRRGTRPSRARIPARACRHPGAYLRARWLLPA</sequence>
<feature type="region of interest" description="Disordered" evidence="1">
    <location>
        <begin position="56"/>
        <end position="106"/>
    </location>
</feature>
<name>A0AAU2AC36_9ACTN</name>
<gene>
    <name evidence="2" type="ORF">OHA22_40120</name>
</gene>
<accession>A0AAU2AC36</accession>
<organism evidence="2">
    <name type="scientific">Streptomyces sp. NBC_00093</name>
    <dbReference type="NCBI Taxonomy" id="2975649"/>
    <lineage>
        <taxon>Bacteria</taxon>
        <taxon>Bacillati</taxon>
        <taxon>Actinomycetota</taxon>
        <taxon>Actinomycetes</taxon>
        <taxon>Kitasatosporales</taxon>
        <taxon>Streptomycetaceae</taxon>
        <taxon>Streptomyces</taxon>
    </lineage>
</organism>
<reference evidence="2" key="1">
    <citation type="submission" date="2022-10" db="EMBL/GenBank/DDBJ databases">
        <title>The complete genomes of actinobacterial strains from the NBC collection.</title>
        <authorList>
            <person name="Joergensen T.S."/>
            <person name="Alvarez Arevalo M."/>
            <person name="Sterndorff E.B."/>
            <person name="Faurdal D."/>
            <person name="Vuksanovic O."/>
            <person name="Mourched A.-S."/>
            <person name="Charusanti P."/>
            <person name="Shaw S."/>
            <person name="Blin K."/>
            <person name="Weber T."/>
        </authorList>
    </citation>
    <scope>NUCLEOTIDE SEQUENCE</scope>
    <source>
        <strain evidence="2">NBC_00093</strain>
    </source>
</reference>